<dbReference type="OrthoDB" id="197155at2759"/>
<accession>A0A913ZT11</accession>
<dbReference type="PANTHER" id="PTHR12406">
    <property type="entry name" value="CALCIUM-INDEPENDENT PHOSPHOLIPASE A2 IPLA2 -RELATED"/>
    <property type="match status" value="1"/>
</dbReference>
<keyword evidence="1 2" id="KW-0443">Lipid metabolism</keyword>
<keyword evidence="5" id="KW-1185">Reference proteome</keyword>
<dbReference type="GO" id="GO:0005737">
    <property type="term" value="C:cytoplasm"/>
    <property type="evidence" value="ECO:0007669"/>
    <property type="project" value="TreeGrafter"/>
</dbReference>
<protein>
    <recommendedName>
        <fullName evidence="3">PNPLA domain-containing protein</fullName>
    </recommendedName>
</protein>
<dbReference type="GeneID" id="119726633"/>
<name>A0A913ZT11_PATMI</name>
<organism evidence="4 5">
    <name type="scientific">Patiria miniata</name>
    <name type="common">Bat star</name>
    <name type="synonym">Asterina miniata</name>
    <dbReference type="NCBI Taxonomy" id="46514"/>
    <lineage>
        <taxon>Eukaryota</taxon>
        <taxon>Metazoa</taxon>
        <taxon>Echinodermata</taxon>
        <taxon>Eleutherozoa</taxon>
        <taxon>Asterozoa</taxon>
        <taxon>Asteroidea</taxon>
        <taxon>Valvatacea</taxon>
        <taxon>Valvatida</taxon>
        <taxon>Asterinidae</taxon>
        <taxon>Patiria</taxon>
    </lineage>
</organism>
<dbReference type="GO" id="GO:0005811">
    <property type="term" value="C:lipid droplet"/>
    <property type="evidence" value="ECO:0007669"/>
    <property type="project" value="TreeGrafter"/>
</dbReference>
<dbReference type="RefSeq" id="XP_038054320.1">
    <property type="nucleotide sequence ID" value="XM_038198392.1"/>
</dbReference>
<dbReference type="GO" id="GO:0019433">
    <property type="term" value="P:triglyceride catabolic process"/>
    <property type="evidence" value="ECO:0007669"/>
    <property type="project" value="TreeGrafter"/>
</dbReference>
<dbReference type="GO" id="GO:0016020">
    <property type="term" value="C:membrane"/>
    <property type="evidence" value="ECO:0007669"/>
    <property type="project" value="TreeGrafter"/>
</dbReference>
<feature type="active site" description="Proton acceptor" evidence="2">
    <location>
        <position position="210"/>
    </location>
</feature>
<dbReference type="PROSITE" id="PS51635">
    <property type="entry name" value="PNPLA"/>
    <property type="match status" value="1"/>
</dbReference>
<reference evidence="4" key="1">
    <citation type="submission" date="2022-11" db="UniProtKB">
        <authorList>
            <consortium name="EnsemblMetazoa"/>
        </authorList>
    </citation>
    <scope>IDENTIFICATION</scope>
</reference>
<dbReference type="InterPro" id="IPR033562">
    <property type="entry name" value="PLPL"/>
</dbReference>
<dbReference type="OMA" id="TPDPRCK"/>
<dbReference type="GO" id="GO:0055088">
    <property type="term" value="P:lipid homeostasis"/>
    <property type="evidence" value="ECO:0007669"/>
    <property type="project" value="TreeGrafter"/>
</dbReference>
<dbReference type="AlphaFoldDB" id="A0A913ZT11"/>
<dbReference type="InterPro" id="IPR016035">
    <property type="entry name" value="Acyl_Trfase/lysoPLipase"/>
</dbReference>
<feature type="active site" description="Nucleophile" evidence="2">
    <location>
        <position position="58"/>
    </location>
</feature>
<dbReference type="GO" id="GO:0004806">
    <property type="term" value="F:triacylglycerol lipase activity"/>
    <property type="evidence" value="ECO:0007669"/>
    <property type="project" value="TreeGrafter"/>
</dbReference>
<keyword evidence="2" id="KW-0442">Lipid degradation</keyword>
<evidence type="ECO:0000313" key="5">
    <source>
        <dbReference type="Proteomes" id="UP000887568"/>
    </source>
</evidence>
<dbReference type="Proteomes" id="UP000887568">
    <property type="component" value="Unplaced"/>
</dbReference>
<keyword evidence="2" id="KW-0378">Hydrolase</keyword>
<dbReference type="InterPro" id="IPR002641">
    <property type="entry name" value="PNPLA_dom"/>
</dbReference>
<sequence>MKLGVIFTRGKVKMSSDHCNLTFAGTSFLGVYNIGSAVCMLDYGKEVVRHVRSYGGTSAGASTACVMLSAPERLPQYLQSIYGLAASISTMQYGAVTPGYDLMSDIREILQTHLKEDAHTRCTGRLHVPIMELVSMTPDPRSKTTAIVPRPTKKPNALEFGGKTWACGDKKVVTSFSSREELIEVLLASMYVPWFSDWKAPSYQGKFWVDGSLLNTSPGGIEDLRFPAGTLITISPNKQAAHSRPQDNITSTWKDISHEHYEASPFNMYRVPISSGSSGGLEFVLNPPPRDVLEKLYDQGKLDAREFLNKYGVYEGPVADKRRTDGLIG</sequence>
<dbReference type="SUPFAM" id="SSF52151">
    <property type="entry name" value="FabD/lysophospholipase-like"/>
    <property type="match status" value="1"/>
</dbReference>
<evidence type="ECO:0000256" key="1">
    <source>
        <dbReference type="ARBA" id="ARBA00023098"/>
    </source>
</evidence>
<dbReference type="EnsemblMetazoa" id="XM_038198392.1">
    <property type="protein sequence ID" value="XP_038054320.1"/>
    <property type="gene ID" value="LOC119726633"/>
</dbReference>
<dbReference type="Pfam" id="PF01734">
    <property type="entry name" value="Patatin"/>
    <property type="match status" value="1"/>
</dbReference>
<feature type="short sequence motif" description="GXSXG" evidence="2">
    <location>
        <begin position="56"/>
        <end position="60"/>
    </location>
</feature>
<evidence type="ECO:0000259" key="3">
    <source>
        <dbReference type="PROSITE" id="PS51635"/>
    </source>
</evidence>
<feature type="domain" description="PNPLA" evidence="3">
    <location>
        <begin position="21"/>
        <end position="223"/>
    </location>
</feature>
<dbReference type="PANTHER" id="PTHR12406:SF7">
    <property type="entry name" value="PATATIN-LIKE PHOSPHOLIPASE DOMAIN-CONTAINING PROTEIN 4"/>
    <property type="match status" value="1"/>
</dbReference>
<evidence type="ECO:0000256" key="2">
    <source>
        <dbReference type="PROSITE-ProRule" id="PRU01161"/>
    </source>
</evidence>
<proteinExistence type="predicted"/>
<comment type="caution">
    <text evidence="2">Lacks conserved residue(s) required for the propagation of feature annotation.</text>
</comment>
<evidence type="ECO:0000313" key="4">
    <source>
        <dbReference type="EnsemblMetazoa" id="XP_038054320.1"/>
    </source>
</evidence>